<organism evidence="2 3">
    <name type="scientific">Clohesyomyces aquaticus</name>
    <dbReference type="NCBI Taxonomy" id="1231657"/>
    <lineage>
        <taxon>Eukaryota</taxon>
        <taxon>Fungi</taxon>
        <taxon>Dikarya</taxon>
        <taxon>Ascomycota</taxon>
        <taxon>Pezizomycotina</taxon>
        <taxon>Dothideomycetes</taxon>
        <taxon>Pleosporomycetidae</taxon>
        <taxon>Pleosporales</taxon>
        <taxon>Lindgomycetaceae</taxon>
        <taxon>Clohesyomyces</taxon>
    </lineage>
</organism>
<evidence type="ECO:0000256" key="1">
    <source>
        <dbReference type="SAM" id="MobiDB-lite"/>
    </source>
</evidence>
<feature type="compositionally biased region" description="Polar residues" evidence="1">
    <location>
        <begin position="102"/>
        <end position="120"/>
    </location>
</feature>
<proteinExistence type="predicted"/>
<keyword evidence="3" id="KW-1185">Reference proteome</keyword>
<dbReference type="EMBL" id="MCFA01000007">
    <property type="protein sequence ID" value="ORY18329.1"/>
    <property type="molecule type" value="Genomic_DNA"/>
</dbReference>
<name>A0A1Y2A749_9PLEO</name>
<evidence type="ECO:0000313" key="2">
    <source>
        <dbReference type="EMBL" id="ORY18329.1"/>
    </source>
</evidence>
<sequence>MILRSWSSFVIVLVKRDRDVVVLTCGVGAARSSTVPRYKSHTPLTAHQHITPSSSLADPPLTPPPTDEKPFCASPHPRRRPAATTLRLHLSSSDYGGDDNAVPSTQPSSMCPSSPTNPASSKRKREHAPAKTIPTSRPFCRPERQRITSDSYQQQGNKTAHRDTSGDSRTCIRQQVRLLGRSSLAGSPSAADRASGDVSGWCWPTVLLPYSALMCPWFCEEGMRRGSAVRARYIP</sequence>
<feature type="compositionally biased region" description="Polar residues" evidence="1">
    <location>
        <begin position="148"/>
        <end position="158"/>
    </location>
</feature>
<reference evidence="2 3" key="1">
    <citation type="submission" date="2016-07" db="EMBL/GenBank/DDBJ databases">
        <title>Pervasive Adenine N6-methylation of Active Genes in Fungi.</title>
        <authorList>
            <consortium name="DOE Joint Genome Institute"/>
            <person name="Mondo S.J."/>
            <person name="Dannebaum R.O."/>
            <person name="Kuo R.C."/>
            <person name="Labutti K."/>
            <person name="Haridas S."/>
            <person name="Kuo A."/>
            <person name="Salamov A."/>
            <person name="Ahrendt S.R."/>
            <person name="Lipzen A."/>
            <person name="Sullivan W."/>
            <person name="Andreopoulos W.B."/>
            <person name="Clum A."/>
            <person name="Lindquist E."/>
            <person name="Daum C."/>
            <person name="Ramamoorthy G.K."/>
            <person name="Gryganskyi A."/>
            <person name="Culley D."/>
            <person name="Magnuson J.K."/>
            <person name="James T.Y."/>
            <person name="O'Malley M.A."/>
            <person name="Stajich J.E."/>
            <person name="Spatafora J.W."/>
            <person name="Visel A."/>
            <person name="Grigoriev I.V."/>
        </authorList>
    </citation>
    <scope>NUCLEOTIDE SEQUENCE [LARGE SCALE GENOMIC DNA]</scope>
    <source>
        <strain evidence="2 3">CBS 115471</strain>
    </source>
</reference>
<gene>
    <name evidence="2" type="ORF">BCR34DRAFT_660311</name>
</gene>
<accession>A0A1Y2A749</accession>
<dbReference type="Proteomes" id="UP000193144">
    <property type="component" value="Unassembled WGS sequence"/>
</dbReference>
<protein>
    <submittedName>
        <fullName evidence="2">Uncharacterized protein</fullName>
    </submittedName>
</protein>
<evidence type="ECO:0000313" key="3">
    <source>
        <dbReference type="Proteomes" id="UP000193144"/>
    </source>
</evidence>
<dbReference type="AlphaFoldDB" id="A0A1Y2A749"/>
<feature type="region of interest" description="Disordered" evidence="1">
    <location>
        <begin position="47"/>
        <end position="168"/>
    </location>
</feature>
<comment type="caution">
    <text evidence="2">The sequence shown here is derived from an EMBL/GenBank/DDBJ whole genome shotgun (WGS) entry which is preliminary data.</text>
</comment>